<accession>A0ABT2GNH6</accession>
<feature type="chain" id="PRO_5045605878" description="Secreted protein" evidence="1">
    <location>
        <begin position="35"/>
        <end position="217"/>
    </location>
</feature>
<protein>
    <recommendedName>
        <fullName evidence="4">Secreted protein</fullName>
    </recommendedName>
</protein>
<keyword evidence="1" id="KW-0732">Signal</keyword>
<name>A0ABT2GNH6_9MICO</name>
<dbReference type="EMBL" id="JANLCM010000001">
    <property type="protein sequence ID" value="MCS5717778.1"/>
    <property type="molecule type" value="Genomic_DNA"/>
</dbReference>
<comment type="caution">
    <text evidence="2">The sequence shown here is derived from an EMBL/GenBank/DDBJ whole genome shotgun (WGS) entry which is preliminary data.</text>
</comment>
<reference evidence="2" key="1">
    <citation type="submission" date="2022-08" db="EMBL/GenBank/DDBJ databases">
        <authorList>
            <person name="Deng Y."/>
            <person name="Han X.-F."/>
            <person name="Zhang Y.-Q."/>
        </authorList>
    </citation>
    <scope>NUCLEOTIDE SEQUENCE</scope>
    <source>
        <strain evidence="2">CPCC 205763</strain>
    </source>
</reference>
<sequence length="217" mass="22237">MKNTIRTRLGLGGAAATAALVLAGLAGPAATAQAYGTSPEELASACTDGIGEANISVSCTFEAAYASSYFQEWHRYGDPVTNCAGGSNDVVSQIVASRTFTETWSAGGKFGVSGGGISIEGNSSYSASTATTTGVNRTLEAGPGEKVAATVGTTFAVEEGRMRVDIYDNGGGGDQTFTDTYYIEGTQRTVPTGAQEQGQDQVPCGQKFTIDPEQTPV</sequence>
<evidence type="ECO:0000256" key="1">
    <source>
        <dbReference type="SAM" id="SignalP"/>
    </source>
</evidence>
<dbReference type="Proteomes" id="UP001165584">
    <property type="component" value="Unassembled WGS sequence"/>
</dbReference>
<organism evidence="2 3">
    <name type="scientific">Herbiconiux aconitum</name>
    <dbReference type="NCBI Taxonomy" id="2970913"/>
    <lineage>
        <taxon>Bacteria</taxon>
        <taxon>Bacillati</taxon>
        <taxon>Actinomycetota</taxon>
        <taxon>Actinomycetes</taxon>
        <taxon>Micrococcales</taxon>
        <taxon>Microbacteriaceae</taxon>
        <taxon>Herbiconiux</taxon>
    </lineage>
</organism>
<keyword evidence="3" id="KW-1185">Reference proteome</keyword>
<evidence type="ECO:0000313" key="3">
    <source>
        <dbReference type="Proteomes" id="UP001165584"/>
    </source>
</evidence>
<dbReference type="InterPro" id="IPR006311">
    <property type="entry name" value="TAT_signal"/>
</dbReference>
<evidence type="ECO:0008006" key="4">
    <source>
        <dbReference type="Google" id="ProtNLM"/>
    </source>
</evidence>
<proteinExistence type="predicted"/>
<dbReference type="RefSeq" id="WP_259506312.1">
    <property type="nucleotide sequence ID" value="NZ_JANLCM010000001.1"/>
</dbReference>
<gene>
    <name evidence="2" type="ORF">N1027_06475</name>
</gene>
<dbReference type="PROSITE" id="PS51318">
    <property type="entry name" value="TAT"/>
    <property type="match status" value="1"/>
</dbReference>
<evidence type="ECO:0000313" key="2">
    <source>
        <dbReference type="EMBL" id="MCS5717778.1"/>
    </source>
</evidence>
<feature type="signal peptide" evidence="1">
    <location>
        <begin position="1"/>
        <end position="34"/>
    </location>
</feature>